<feature type="compositionally biased region" description="Acidic residues" evidence="1">
    <location>
        <begin position="439"/>
        <end position="460"/>
    </location>
</feature>
<sequence>MPPMSEEDLEWFKSTFRPIPRPQLPEDAIEYSLYLLSADPAPASTDTVVHTRARLQEVQKSASELVKDLLKDYIWQREAFSLEIAKENDVTYLRGRTNFGDSIEDEWVIVYLLRELTKKHQDLWVRVVDSDGEFLLVEAASSLPDWLEPEIADYRVWINNGHLVIINPKPDRKRVTEKITLEESLKIAPHENDRLLRSSSIEEEAFYRLRKYPEQIKENLHCALVSVPRKVAYLLHQKPAYISAAVEAFYTRDPISLRTLKARGKDDLLFPPGDFVTVSVRFTRVGYAQVKSQDFPAPVSWAQNMPAPTDVEDFTKVETGMKVSCGFEMLLNDPQNQDKPMVREIKLLLEDLDTGDEVLPTVDEMQRSWSMQQDDESWLDISFEDLDRELKGEGGKDKKSGAFGDQSAQENLQRIVARFEEFLKDDSANFDGVDLYNSDTDDEPDDEEASSEDEEADLKFDEEEFIKYMKEMRMDPSGVDLRTRFDKAMKGRVEELDSTDEEDDIKEIEELSRQMEAELRPTGVLNVNNRDADQNPAAVKGKGKGKQRADLEDFDFDEEDPANVNLVKNLLESLQSQAGMPGPAGNLLGMMGMQMPPDDRKSGKSRKS</sequence>
<evidence type="ECO:0000256" key="1">
    <source>
        <dbReference type="SAM" id="MobiDB-lite"/>
    </source>
</evidence>
<dbReference type="Pfam" id="PF07093">
    <property type="entry name" value="SGT1"/>
    <property type="match status" value="1"/>
</dbReference>
<name>A0A364KP66_TALAM</name>
<dbReference type="GO" id="GO:0005634">
    <property type="term" value="C:nucleus"/>
    <property type="evidence" value="ECO:0007669"/>
    <property type="project" value="TreeGrafter"/>
</dbReference>
<comment type="caution">
    <text evidence="2">The sequence shown here is derived from an EMBL/GenBank/DDBJ whole genome shotgun (WGS) entry which is preliminary data.</text>
</comment>
<dbReference type="AlphaFoldDB" id="A0A364KP66"/>
<feature type="region of interest" description="Disordered" evidence="1">
    <location>
        <begin position="519"/>
        <end position="550"/>
    </location>
</feature>
<evidence type="ECO:0008006" key="4">
    <source>
        <dbReference type="Google" id="ProtNLM"/>
    </source>
</evidence>
<reference evidence="2 3" key="1">
    <citation type="journal article" date="2017" name="Biotechnol. Biofuels">
        <title>Differential beta-glucosidase expression as a function of carbon source availability in Talaromyces amestolkiae: a genomic and proteomic approach.</title>
        <authorList>
            <person name="de Eugenio L.I."/>
            <person name="Mendez-Liter J.A."/>
            <person name="Nieto-Dominguez M."/>
            <person name="Alonso L."/>
            <person name="Gil-Munoz J."/>
            <person name="Barriuso J."/>
            <person name="Prieto A."/>
            <person name="Martinez M.J."/>
        </authorList>
    </citation>
    <scope>NUCLEOTIDE SEQUENCE [LARGE SCALE GENOMIC DNA]</scope>
    <source>
        <strain evidence="2 3">CIB</strain>
    </source>
</reference>
<proteinExistence type="predicted"/>
<dbReference type="InterPro" id="IPR010770">
    <property type="entry name" value="Ecd"/>
</dbReference>
<gene>
    <name evidence="2" type="ORF">BHQ10_001313</name>
</gene>
<dbReference type="EMBL" id="MIKG01000002">
    <property type="protein sequence ID" value="RAO65301.1"/>
    <property type="molecule type" value="Genomic_DNA"/>
</dbReference>
<evidence type="ECO:0000313" key="2">
    <source>
        <dbReference type="EMBL" id="RAO65301.1"/>
    </source>
</evidence>
<dbReference type="Proteomes" id="UP000249363">
    <property type="component" value="Unassembled WGS sequence"/>
</dbReference>
<evidence type="ECO:0000313" key="3">
    <source>
        <dbReference type="Proteomes" id="UP000249363"/>
    </source>
</evidence>
<dbReference type="STRING" id="1196081.A0A364KP66"/>
<feature type="region of interest" description="Disordered" evidence="1">
    <location>
        <begin position="577"/>
        <end position="608"/>
    </location>
</feature>
<organism evidence="2 3">
    <name type="scientific">Talaromyces amestolkiae</name>
    <dbReference type="NCBI Taxonomy" id="1196081"/>
    <lineage>
        <taxon>Eukaryota</taxon>
        <taxon>Fungi</taxon>
        <taxon>Dikarya</taxon>
        <taxon>Ascomycota</taxon>
        <taxon>Pezizomycotina</taxon>
        <taxon>Eurotiomycetes</taxon>
        <taxon>Eurotiomycetidae</taxon>
        <taxon>Eurotiales</taxon>
        <taxon>Trichocomaceae</taxon>
        <taxon>Talaromyces</taxon>
        <taxon>Talaromyces sect. Talaromyces</taxon>
    </lineage>
</organism>
<protein>
    <recommendedName>
        <fullName evidence="4">Regulatory factor Sgt1</fullName>
    </recommendedName>
</protein>
<feature type="region of interest" description="Disordered" evidence="1">
    <location>
        <begin position="430"/>
        <end position="460"/>
    </location>
</feature>
<dbReference type="RefSeq" id="XP_040729818.1">
    <property type="nucleotide sequence ID" value="XM_040873336.1"/>
</dbReference>
<dbReference type="GeneID" id="63790530"/>
<accession>A0A364KP66</accession>
<dbReference type="PANTHER" id="PTHR13060">
    <property type="entry name" value="SGT1 PROTEIN HSGT1 SUPPRESSOR OF GCR2"/>
    <property type="match status" value="1"/>
</dbReference>
<dbReference type="OrthoDB" id="27237at2759"/>
<keyword evidence="3" id="KW-1185">Reference proteome</keyword>
<dbReference type="PANTHER" id="PTHR13060:SF0">
    <property type="entry name" value="PROTEIN ECDYSONELESS HOMOLOG"/>
    <property type="match status" value="1"/>
</dbReference>